<dbReference type="CDD" id="cd04875">
    <property type="entry name" value="ACT_F4HF-DF"/>
    <property type="match status" value="1"/>
</dbReference>
<dbReference type="GO" id="GO:0006730">
    <property type="term" value="P:one-carbon metabolic process"/>
    <property type="evidence" value="ECO:0007669"/>
    <property type="project" value="UniProtKB-KW"/>
</dbReference>
<dbReference type="PANTHER" id="PTHR42706:SF1">
    <property type="entry name" value="FORMYLTETRAHYDROFOLATE DEFORMYLASE 2, MITOCHONDRIAL"/>
    <property type="match status" value="1"/>
</dbReference>
<dbReference type="PIRSF" id="PIRSF036480">
    <property type="entry name" value="FormyFH4_hydr"/>
    <property type="match status" value="1"/>
</dbReference>
<dbReference type="GO" id="GO:0006189">
    <property type="term" value="P:'de novo' IMP biosynthetic process"/>
    <property type="evidence" value="ECO:0007669"/>
    <property type="project" value="UniProtKB-UniRule"/>
</dbReference>
<dbReference type="InterPro" id="IPR004810">
    <property type="entry name" value="PurU"/>
</dbReference>
<dbReference type="UniPathway" id="UPA00074">
    <property type="reaction ID" value="UER00170"/>
</dbReference>
<evidence type="ECO:0000256" key="2">
    <source>
        <dbReference type="ARBA" id="ARBA00022801"/>
    </source>
</evidence>
<dbReference type="Gene3D" id="3.30.70.260">
    <property type="match status" value="1"/>
</dbReference>
<evidence type="ECO:0000256" key="4">
    <source>
        <dbReference type="NCBIfam" id="TIGR00655"/>
    </source>
</evidence>
<dbReference type="EC" id="3.5.1.10" evidence="3 4"/>
<keyword evidence="2 3" id="KW-0378">Hydrolase</keyword>
<name>A0A4Z0M6K8_9GAMM</name>
<organism evidence="6 7">
    <name type="scientific">Mangrovimicrobium sediminis</name>
    <dbReference type="NCBI Taxonomy" id="2562682"/>
    <lineage>
        <taxon>Bacteria</taxon>
        <taxon>Pseudomonadati</taxon>
        <taxon>Pseudomonadota</taxon>
        <taxon>Gammaproteobacteria</taxon>
        <taxon>Cellvibrionales</taxon>
        <taxon>Halieaceae</taxon>
        <taxon>Mangrovimicrobium</taxon>
    </lineage>
</organism>
<keyword evidence="7" id="KW-1185">Reference proteome</keyword>
<comment type="caution">
    <text evidence="6">The sequence shown here is derived from an EMBL/GenBank/DDBJ whole genome shotgun (WGS) entry which is preliminary data.</text>
</comment>
<keyword evidence="3" id="KW-0658">Purine biosynthesis</keyword>
<dbReference type="InterPro" id="IPR002376">
    <property type="entry name" value="Formyl_transf_N"/>
</dbReference>
<accession>A0A4Z0M6K8</accession>
<dbReference type="CDD" id="cd08648">
    <property type="entry name" value="FMT_core_Formyl-FH4-Hydrolase_C"/>
    <property type="match status" value="1"/>
</dbReference>
<protein>
    <recommendedName>
        <fullName evidence="3 4">Formyltetrahydrofolate deformylase</fullName>
        <ecNumber evidence="3 4">3.5.1.10</ecNumber>
    </recommendedName>
    <alternativeName>
        <fullName evidence="3">Formyl-FH(4) hydrolase</fullName>
    </alternativeName>
</protein>
<dbReference type="PRINTS" id="PR01575">
    <property type="entry name" value="FFH4HYDRLASE"/>
</dbReference>
<dbReference type="SUPFAM" id="SSF53328">
    <property type="entry name" value="Formyltransferase"/>
    <property type="match status" value="1"/>
</dbReference>
<comment type="pathway">
    <text evidence="3">Purine metabolism; IMP biosynthesis via de novo pathway; formate from 10-formyl-5,6,7,8-tetrahydrofolate: step 1/1.</text>
</comment>
<evidence type="ECO:0000256" key="3">
    <source>
        <dbReference type="HAMAP-Rule" id="MF_01927"/>
    </source>
</evidence>
<evidence type="ECO:0000256" key="1">
    <source>
        <dbReference type="ARBA" id="ARBA00022563"/>
    </source>
</evidence>
<dbReference type="InterPro" id="IPR036477">
    <property type="entry name" value="Formyl_transf_N_sf"/>
</dbReference>
<comment type="function">
    <text evidence="3">Catalyzes the hydrolysis of 10-formyltetrahydrofolate (formyl-FH4) to formate and tetrahydrofolate (FH4).</text>
</comment>
<comment type="similarity">
    <text evidence="3">Belongs to the PurU family.</text>
</comment>
<dbReference type="SUPFAM" id="SSF55021">
    <property type="entry name" value="ACT-like"/>
    <property type="match status" value="1"/>
</dbReference>
<feature type="domain" description="ACT" evidence="5">
    <location>
        <begin position="15"/>
        <end position="91"/>
    </location>
</feature>
<dbReference type="Gene3D" id="3.40.50.170">
    <property type="entry name" value="Formyl transferase, N-terminal domain"/>
    <property type="match status" value="1"/>
</dbReference>
<sequence>MPEYASAADACDAYILSFKCPDRIGVVALYSGLLYAVEANITEVSNYSDPVTRTFFLRCVFDISGITVDFEEFTARLAALAAELDMEYTLRCVAERPRVMLAVSKYDHCLSALLTKWRAGALPANIVGVVSNHEDCRELSEWYGLPYHHLPITRETKPQQETAMLEVFEAAGGDLLVLARYMQILSDTLCEKLRGRAINIHHSFLPGFKGAKPYHQAYERGVKVIGATAHYVTPDLDEGPIIAQEVRPIDHEISVEQMVHLGHDIESAALSQAVRLHCEQRVILNGQRTVIL</sequence>
<evidence type="ECO:0000313" key="6">
    <source>
        <dbReference type="EMBL" id="TGD75134.1"/>
    </source>
</evidence>
<comment type="catalytic activity">
    <reaction evidence="3">
        <text>(6R)-10-formyltetrahydrofolate + H2O = (6S)-5,6,7,8-tetrahydrofolate + formate + H(+)</text>
        <dbReference type="Rhea" id="RHEA:19833"/>
        <dbReference type="ChEBI" id="CHEBI:15377"/>
        <dbReference type="ChEBI" id="CHEBI:15378"/>
        <dbReference type="ChEBI" id="CHEBI:15740"/>
        <dbReference type="ChEBI" id="CHEBI:57453"/>
        <dbReference type="ChEBI" id="CHEBI:195366"/>
        <dbReference type="EC" id="3.5.1.10"/>
    </reaction>
</comment>
<dbReference type="RefSeq" id="WP_135441275.1">
    <property type="nucleotide sequence ID" value="NZ_SRLE01000004.1"/>
</dbReference>
<keyword evidence="1 3" id="KW-0554">One-carbon metabolism</keyword>
<dbReference type="NCBIfam" id="NF004684">
    <property type="entry name" value="PRK06027.1"/>
    <property type="match status" value="1"/>
</dbReference>
<reference evidence="6 7" key="1">
    <citation type="submission" date="2019-04" db="EMBL/GenBank/DDBJ databases">
        <title>Taxonomy of novel Haliea sp. from mangrove soil of West Coast of India.</title>
        <authorList>
            <person name="Verma A."/>
            <person name="Kumar P."/>
            <person name="Krishnamurthi S."/>
        </authorList>
    </citation>
    <scope>NUCLEOTIDE SEQUENCE [LARGE SCALE GENOMIC DNA]</scope>
    <source>
        <strain evidence="6 7">SAOS-164</strain>
    </source>
</reference>
<dbReference type="EMBL" id="SRLE01000004">
    <property type="protein sequence ID" value="TGD75134.1"/>
    <property type="molecule type" value="Genomic_DNA"/>
</dbReference>
<dbReference type="Pfam" id="PF00551">
    <property type="entry name" value="Formyl_trans_N"/>
    <property type="match status" value="1"/>
</dbReference>
<dbReference type="PROSITE" id="PS51671">
    <property type="entry name" value="ACT"/>
    <property type="match status" value="1"/>
</dbReference>
<dbReference type="InterPro" id="IPR041729">
    <property type="entry name" value="Formyl-FH4-Hydrolase_C"/>
</dbReference>
<dbReference type="InterPro" id="IPR044074">
    <property type="entry name" value="PurU_ACT"/>
</dbReference>
<dbReference type="HAMAP" id="MF_01927">
    <property type="entry name" value="PurU"/>
    <property type="match status" value="1"/>
</dbReference>
<dbReference type="GO" id="GO:0008864">
    <property type="term" value="F:formyltetrahydrofolate deformylase activity"/>
    <property type="evidence" value="ECO:0007669"/>
    <property type="project" value="UniProtKB-UniRule"/>
</dbReference>
<dbReference type="OrthoDB" id="9806170at2"/>
<proteinExistence type="inferred from homology"/>
<dbReference type="InterPro" id="IPR045865">
    <property type="entry name" value="ACT-like_dom_sf"/>
</dbReference>
<dbReference type="PANTHER" id="PTHR42706">
    <property type="entry name" value="FORMYLTETRAHYDROFOLATE DEFORMYLASE"/>
    <property type="match status" value="1"/>
</dbReference>
<feature type="active site" evidence="3">
    <location>
        <position position="237"/>
    </location>
</feature>
<gene>
    <name evidence="3 6" type="primary">purU</name>
    <name evidence="6" type="ORF">E4634_03770</name>
</gene>
<dbReference type="Proteomes" id="UP000298050">
    <property type="component" value="Unassembled WGS sequence"/>
</dbReference>
<evidence type="ECO:0000313" key="7">
    <source>
        <dbReference type="Proteomes" id="UP000298050"/>
    </source>
</evidence>
<dbReference type="AlphaFoldDB" id="A0A4Z0M6K8"/>
<evidence type="ECO:0000259" key="5">
    <source>
        <dbReference type="PROSITE" id="PS51671"/>
    </source>
</evidence>
<dbReference type="NCBIfam" id="TIGR00655">
    <property type="entry name" value="PurU"/>
    <property type="match status" value="1"/>
</dbReference>
<dbReference type="InterPro" id="IPR002912">
    <property type="entry name" value="ACT_dom"/>
</dbReference>